<gene>
    <name evidence="5" type="ORF">LKD42_13950</name>
</gene>
<protein>
    <submittedName>
        <fullName evidence="5">AraC family transcriptional regulator</fullName>
    </submittedName>
</protein>
<dbReference type="Gene3D" id="2.60.120.10">
    <property type="entry name" value="Jelly Rolls"/>
    <property type="match status" value="1"/>
</dbReference>
<dbReference type="SUPFAM" id="SSF46689">
    <property type="entry name" value="Homeodomain-like"/>
    <property type="match status" value="2"/>
</dbReference>
<dbReference type="InterPro" id="IPR018062">
    <property type="entry name" value="HTH_AraC-typ_CS"/>
</dbReference>
<organism evidence="5 6">
    <name type="scientific">Hominisplanchenecus faecis</name>
    <dbReference type="NCBI Taxonomy" id="2885351"/>
    <lineage>
        <taxon>Bacteria</taxon>
        <taxon>Bacillati</taxon>
        <taxon>Bacillota</taxon>
        <taxon>Clostridia</taxon>
        <taxon>Lachnospirales</taxon>
        <taxon>Lachnospiraceae</taxon>
        <taxon>Hominisplanchenecus</taxon>
    </lineage>
</organism>
<dbReference type="PRINTS" id="PR00032">
    <property type="entry name" value="HTHARAC"/>
</dbReference>
<evidence type="ECO:0000259" key="4">
    <source>
        <dbReference type="PROSITE" id="PS01124"/>
    </source>
</evidence>
<dbReference type="SMART" id="SM00342">
    <property type="entry name" value="HTH_ARAC"/>
    <property type="match status" value="1"/>
</dbReference>
<dbReference type="Proteomes" id="UP001299235">
    <property type="component" value="Unassembled WGS sequence"/>
</dbReference>
<dbReference type="PROSITE" id="PS01124">
    <property type="entry name" value="HTH_ARAC_FAMILY_2"/>
    <property type="match status" value="1"/>
</dbReference>
<accession>A0ABS8EYP8</accession>
<keyword evidence="1" id="KW-0805">Transcription regulation</keyword>
<dbReference type="Gene3D" id="1.10.10.60">
    <property type="entry name" value="Homeodomain-like"/>
    <property type="match status" value="2"/>
</dbReference>
<evidence type="ECO:0000313" key="6">
    <source>
        <dbReference type="Proteomes" id="UP001299235"/>
    </source>
</evidence>
<evidence type="ECO:0000313" key="5">
    <source>
        <dbReference type="EMBL" id="MCC2150330.1"/>
    </source>
</evidence>
<dbReference type="InterPro" id="IPR018060">
    <property type="entry name" value="HTH_AraC"/>
</dbReference>
<dbReference type="PANTHER" id="PTHR43280:SF28">
    <property type="entry name" value="HTH-TYPE TRANSCRIPTIONAL ACTIVATOR RHAS"/>
    <property type="match status" value="1"/>
</dbReference>
<dbReference type="Pfam" id="PF12833">
    <property type="entry name" value="HTH_18"/>
    <property type="match status" value="1"/>
</dbReference>
<dbReference type="InterPro" id="IPR003313">
    <property type="entry name" value="AraC-bd"/>
</dbReference>
<sequence>MQIQTNQKQRELKDHGTFAFPVNVSHENLFSYERSSFFWHWHPEIELTLIVSGDINYQVNDKTYHLTTGEGLFCNANMPHTGHMYNKEDCVYISTTFDPRIIYGFESSRIQTAYVTPLTLDDRFSSIKFSPDVAWQAEILANLTKIWEISSSKAPCWDFQIQILLSRIWLTLYQNTEPQTETLPAVQRDRERLLVLLSYLHDHYQEKILLEQVAAQINICKSECCRFFKSHMNESLFDYLLHYRIQKSLPLLQNTNKSITDISLLTGFSSPCYFSKIFKSEMGCTPREYRKNALKTPSPEAEPE</sequence>
<proteinExistence type="predicted"/>
<evidence type="ECO:0000256" key="2">
    <source>
        <dbReference type="ARBA" id="ARBA00023125"/>
    </source>
</evidence>
<evidence type="ECO:0000256" key="3">
    <source>
        <dbReference type="ARBA" id="ARBA00023163"/>
    </source>
</evidence>
<dbReference type="SUPFAM" id="SSF51215">
    <property type="entry name" value="Regulatory protein AraC"/>
    <property type="match status" value="1"/>
</dbReference>
<dbReference type="EMBL" id="JAJEQE010000070">
    <property type="protein sequence ID" value="MCC2150330.1"/>
    <property type="molecule type" value="Genomic_DNA"/>
</dbReference>
<dbReference type="InterPro" id="IPR009057">
    <property type="entry name" value="Homeodomain-like_sf"/>
</dbReference>
<comment type="caution">
    <text evidence="5">The sequence shown here is derived from an EMBL/GenBank/DDBJ whole genome shotgun (WGS) entry which is preliminary data.</text>
</comment>
<dbReference type="Pfam" id="PF02311">
    <property type="entry name" value="AraC_binding"/>
    <property type="match status" value="1"/>
</dbReference>
<dbReference type="InterPro" id="IPR014710">
    <property type="entry name" value="RmlC-like_jellyroll"/>
</dbReference>
<reference evidence="5 6" key="1">
    <citation type="submission" date="2021-10" db="EMBL/GenBank/DDBJ databases">
        <title>Anaerobic single-cell dispensing facilitates the cultivation of human gut bacteria.</title>
        <authorList>
            <person name="Afrizal A."/>
        </authorList>
    </citation>
    <scope>NUCLEOTIDE SEQUENCE [LARGE SCALE GENOMIC DNA]</scope>
    <source>
        <strain evidence="5 6">CLA-AA-H246</strain>
    </source>
</reference>
<dbReference type="PROSITE" id="PS00041">
    <property type="entry name" value="HTH_ARAC_FAMILY_1"/>
    <property type="match status" value="1"/>
</dbReference>
<dbReference type="CDD" id="cd02208">
    <property type="entry name" value="cupin_RmlC-like"/>
    <property type="match status" value="1"/>
</dbReference>
<dbReference type="PANTHER" id="PTHR43280">
    <property type="entry name" value="ARAC-FAMILY TRANSCRIPTIONAL REGULATOR"/>
    <property type="match status" value="1"/>
</dbReference>
<keyword evidence="6" id="KW-1185">Reference proteome</keyword>
<name>A0ABS8EYP8_9FIRM</name>
<feature type="domain" description="HTH araC/xylS-type" evidence="4">
    <location>
        <begin position="194"/>
        <end position="292"/>
    </location>
</feature>
<evidence type="ECO:0000256" key="1">
    <source>
        <dbReference type="ARBA" id="ARBA00023015"/>
    </source>
</evidence>
<keyword evidence="2" id="KW-0238">DNA-binding</keyword>
<keyword evidence="3" id="KW-0804">Transcription</keyword>
<dbReference type="InterPro" id="IPR020449">
    <property type="entry name" value="Tscrpt_reg_AraC-type_HTH"/>
</dbReference>
<dbReference type="InterPro" id="IPR037923">
    <property type="entry name" value="HTH-like"/>
</dbReference>